<evidence type="ECO:0000313" key="5">
    <source>
        <dbReference type="Proteomes" id="UP000008792"/>
    </source>
</evidence>
<protein>
    <recommendedName>
        <fullName evidence="2">Cysteine-rich DPF motif domain-containing protein 1</fullName>
    </recommendedName>
</protein>
<feature type="domain" description="Cysteine-rich DPF motif" evidence="3">
    <location>
        <begin position="56"/>
        <end position="155"/>
    </location>
</feature>
<dbReference type="OrthoDB" id="191995at2759"/>
<dbReference type="FunCoup" id="B4M004">
    <property type="interactions" value="10"/>
</dbReference>
<dbReference type="STRING" id="7244.B4M004"/>
<dbReference type="EMBL" id="CH940650">
    <property type="protein sequence ID" value="EDW67232.1"/>
    <property type="molecule type" value="Genomic_DNA"/>
</dbReference>
<evidence type="ECO:0000256" key="1">
    <source>
        <dbReference type="ARBA" id="ARBA00007917"/>
    </source>
</evidence>
<dbReference type="Pfam" id="PF10170">
    <property type="entry name" value="C6_DPF"/>
    <property type="match status" value="1"/>
</dbReference>
<gene>
    <name evidence="4" type="primary">Dvir\GJ23198</name>
    <name evidence="4" type="ORF">Dvir_GJ23198</name>
</gene>
<dbReference type="Proteomes" id="UP000008792">
    <property type="component" value="Unassembled WGS sequence"/>
</dbReference>
<comment type="similarity">
    <text evidence="1">Belongs to the CDPF1 family.</text>
</comment>
<dbReference type="InParanoid" id="B4M004"/>
<dbReference type="eggNOG" id="KOG4543">
    <property type="taxonomic scope" value="Eukaryota"/>
</dbReference>
<proteinExistence type="inferred from homology"/>
<evidence type="ECO:0000256" key="2">
    <source>
        <dbReference type="ARBA" id="ARBA00014801"/>
    </source>
</evidence>
<dbReference type="OMA" id="CDMHELV"/>
<dbReference type="PhylomeDB" id="B4M004"/>
<reference evidence="4 5" key="1">
    <citation type="journal article" date="2007" name="Nature">
        <title>Evolution of genes and genomes on the Drosophila phylogeny.</title>
        <authorList>
            <consortium name="Drosophila 12 Genomes Consortium"/>
            <person name="Clark A.G."/>
            <person name="Eisen M.B."/>
            <person name="Smith D.R."/>
            <person name="Bergman C.M."/>
            <person name="Oliver B."/>
            <person name="Markow T.A."/>
            <person name="Kaufman T.C."/>
            <person name="Kellis M."/>
            <person name="Gelbart W."/>
            <person name="Iyer V.N."/>
            <person name="Pollard D.A."/>
            <person name="Sackton T.B."/>
            <person name="Larracuente A.M."/>
            <person name="Singh N.D."/>
            <person name="Abad J.P."/>
            <person name="Abt D.N."/>
            <person name="Adryan B."/>
            <person name="Aguade M."/>
            <person name="Akashi H."/>
            <person name="Anderson W.W."/>
            <person name="Aquadro C.F."/>
            <person name="Ardell D.H."/>
            <person name="Arguello R."/>
            <person name="Artieri C.G."/>
            <person name="Barbash D.A."/>
            <person name="Barker D."/>
            <person name="Barsanti P."/>
            <person name="Batterham P."/>
            <person name="Batzoglou S."/>
            <person name="Begun D."/>
            <person name="Bhutkar A."/>
            <person name="Blanco E."/>
            <person name="Bosak S.A."/>
            <person name="Bradley R.K."/>
            <person name="Brand A.D."/>
            <person name="Brent M.R."/>
            <person name="Brooks A.N."/>
            <person name="Brown R.H."/>
            <person name="Butlin R.K."/>
            <person name="Caggese C."/>
            <person name="Calvi B.R."/>
            <person name="Bernardo de Carvalho A."/>
            <person name="Caspi A."/>
            <person name="Castrezana S."/>
            <person name="Celniker S.E."/>
            <person name="Chang J.L."/>
            <person name="Chapple C."/>
            <person name="Chatterji S."/>
            <person name="Chinwalla A."/>
            <person name="Civetta A."/>
            <person name="Clifton S.W."/>
            <person name="Comeron J.M."/>
            <person name="Costello J.C."/>
            <person name="Coyne J.A."/>
            <person name="Daub J."/>
            <person name="David R.G."/>
            <person name="Delcher A.L."/>
            <person name="Delehaunty K."/>
            <person name="Do C.B."/>
            <person name="Ebling H."/>
            <person name="Edwards K."/>
            <person name="Eickbush T."/>
            <person name="Evans J.D."/>
            <person name="Filipski A."/>
            <person name="Findeiss S."/>
            <person name="Freyhult E."/>
            <person name="Fulton L."/>
            <person name="Fulton R."/>
            <person name="Garcia A.C."/>
            <person name="Gardiner A."/>
            <person name="Garfield D.A."/>
            <person name="Garvin B.E."/>
            <person name="Gibson G."/>
            <person name="Gilbert D."/>
            <person name="Gnerre S."/>
            <person name="Godfrey J."/>
            <person name="Good R."/>
            <person name="Gotea V."/>
            <person name="Gravely B."/>
            <person name="Greenberg A.J."/>
            <person name="Griffiths-Jones S."/>
            <person name="Gross S."/>
            <person name="Guigo R."/>
            <person name="Gustafson E.A."/>
            <person name="Haerty W."/>
            <person name="Hahn M.W."/>
            <person name="Halligan D.L."/>
            <person name="Halpern A.L."/>
            <person name="Halter G.M."/>
            <person name="Han M.V."/>
            <person name="Heger A."/>
            <person name="Hillier L."/>
            <person name="Hinrichs A.S."/>
            <person name="Holmes I."/>
            <person name="Hoskins R.A."/>
            <person name="Hubisz M.J."/>
            <person name="Hultmark D."/>
            <person name="Huntley M.A."/>
            <person name="Jaffe D.B."/>
            <person name="Jagadeeshan S."/>
            <person name="Jeck W.R."/>
            <person name="Johnson J."/>
            <person name="Jones C.D."/>
            <person name="Jordan W.C."/>
            <person name="Karpen G.H."/>
            <person name="Kataoka E."/>
            <person name="Keightley P.D."/>
            <person name="Kheradpour P."/>
            <person name="Kirkness E.F."/>
            <person name="Koerich L.B."/>
            <person name="Kristiansen K."/>
            <person name="Kudrna D."/>
            <person name="Kulathinal R.J."/>
            <person name="Kumar S."/>
            <person name="Kwok R."/>
            <person name="Lander E."/>
            <person name="Langley C.H."/>
            <person name="Lapoint R."/>
            <person name="Lazzaro B.P."/>
            <person name="Lee S.J."/>
            <person name="Levesque L."/>
            <person name="Li R."/>
            <person name="Lin C.F."/>
            <person name="Lin M.F."/>
            <person name="Lindblad-Toh K."/>
            <person name="Llopart A."/>
            <person name="Long M."/>
            <person name="Low L."/>
            <person name="Lozovsky E."/>
            <person name="Lu J."/>
            <person name="Luo M."/>
            <person name="Machado C.A."/>
            <person name="Makalowski W."/>
            <person name="Marzo M."/>
            <person name="Matsuda M."/>
            <person name="Matzkin L."/>
            <person name="McAllister B."/>
            <person name="McBride C.S."/>
            <person name="McKernan B."/>
            <person name="McKernan K."/>
            <person name="Mendez-Lago M."/>
            <person name="Minx P."/>
            <person name="Mollenhauer M.U."/>
            <person name="Montooth K."/>
            <person name="Mount S.M."/>
            <person name="Mu X."/>
            <person name="Myers E."/>
            <person name="Negre B."/>
            <person name="Newfeld S."/>
            <person name="Nielsen R."/>
            <person name="Noor M.A."/>
            <person name="O'Grady P."/>
            <person name="Pachter L."/>
            <person name="Papaceit M."/>
            <person name="Parisi M.J."/>
            <person name="Parisi M."/>
            <person name="Parts L."/>
            <person name="Pedersen J.S."/>
            <person name="Pesole G."/>
            <person name="Phillippy A.M."/>
            <person name="Ponting C.P."/>
            <person name="Pop M."/>
            <person name="Porcelli D."/>
            <person name="Powell J.R."/>
            <person name="Prohaska S."/>
            <person name="Pruitt K."/>
            <person name="Puig M."/>
            <person name="Quesneville H."/>
            <person name="Ram K.R."/>
            <person name="Rand D."/>
            <person name="Rasmussen M.D."/>
            <person name="Reed L.K."/>
            <person name="Reenan R."/>
            <person name="Reily A."/>
            <person name="Remington K.A."/>
            <person name="Rieger T.T."/>
            <person name="Ritchie M.G."/>
            <person name="Robin C."/>
            <person name="Rogers Y.H."/>
            <person name="Rohde C."/>
            <person name="Rozas J."/>
            <person name="Rubenfield M.J."/>
            <person name="Ruiz A."/>
            <person name="Russo S."/>
            <person name="Salzberg S.L."/>
            <person name="Sanchez-Gracia A."/>
            <person name="Saranga D.J."/>
            <person name="Sato H."/>
            <person name="Schaeffer S.W."/>
            <person name="Schatz M.C."/>
            <person name="Schlenke T."/>
            <person name="Schwartz R."/>
            <person name="Segarra C."/>
            <person name="Singh R.S."/>
            <person name="Sirot L."/>
            <person name="Sirota M."/>
            <person name="Sisneros N.B."/>
            <person name="Smith C.D."/>
            <person name="Smith T.F."/>
            <person name="Spieth J."/>
            <person name="Stage D.E."/>
            <person name="Stark A."/>
            <person name="Stephan W."/>
            <person name="Strausberg R.L."/>
            <person name="Strempel S."/>
            <person name="Sturgill D."/>
            <person name="Sutton G."/>
            <person name="Sutton G.G."/>
            <person name="Tao W."/>
            <person name="Teichmann S."/>
            <person name="Tobari Y.N."/>
            <person name="Tomimura Y."/>
            <person name="Tsolas J.M."/>
            <person name="Valente V.L."/>
            <person name="Venter E."/>
            <person name="Venter J.C."/>
            <person name="Vicario S."/>
            <person name="Vieira F.G."/>
            <person name="Vilella A.J."/>
            <person name="Villasante A."/>
            <person name="Walenz B."/>
            <person name="Wang J."/>
            <person name="Wasserman M."/>
            <person name="Watts T."/>
            <person name="Wilson D."/>
            <person name="Wilson R.K."/>
            <person name="Wing R.A."/>
            <person name="Wolfner M.F."/>
            <person name="Wong A."/>
            <person name="Wong G.K."/>
            <person name="Wu C.I."/>
            <person name="Wu G."/>
            <person name="Yamamoto D."/>
            <person name="Yang H.P."/>
            <person name="Yang S.P."/>
            <person name="Yorke J.A."/>
            <person name="Yoshida K."/>
            <person name="Zdobnov E."/>
            <person name="Zhang P."/>
            <person name="Zhang Y."/>
            <person name="Zimin A.V."/>
            <person name="Baldwin J."/>
            <person name="Abdouelleil A."/>
            <person name="Abdulkadir J."/>
            <person name="Abebe A."/>
            <person name="Abera B."/>
            <person name="Abreu J."/>
            <person name="Acer S.C."/>
            <person name="Aftuck L."/>
            <person name="Alexander A."/>
            <person name="An P."/>
            <person name="Anderson E."/>
            <person name="Anderson S."/>
            <person name="Arachi H."/>
            <person name="Azer M."/>
            <person name="Bachantsang P."/>
            <person name="Barry A."/>
            <person name="Bayul T."/>
            <person name="Berlin A."/>
            <person name="Bessette D."/>
            <person name="Bloom T."/>
            <person name="Blye J."/>
            <person name="Boguslavskiy L."/>
            <person name="Bonnet C."/>
            <person name="Boukhgalter B."/>
            <person name="Bourzgui I."/>
            <person name="Brown A."/>
            <person name="Cahill P."/>
            <person name="Channer S."/>
            <person name="Cheshatsang Y."/>
            <person name="Chuda L."/>
            <person name="Citroen M."/>
            <person name="Collymore A."/>
            <person name="Cooke P."/>
            <person name="Costello M."/>
            <person name="D'Aco K."/>
            <person name="Daza R."/>
            <person name="De Haan G."/>
            <person name="DeGray S."/>
            <person name="DeMaso C."/>
            <person name="Dhargay N."/>
            <person name="Dooley K."/>
            <person name="Dooley E."/>
            <person name="Doricent M."/>
            <person name="Dorje P."/>
            <person name="Dorjee K."/>
            <person name="Dupes A."/>
            <person name="Elong R."/>
            <person name="Falk J."/>
            <person name="Farina A."/>
            <person name="Faro S."/>
            <person name="Ferguson D."/>
            <person name="Fisher S."/>
            <person name="Foley C.D."/>
            <person name="Franke A."/>
            <person name="Friedrich D."/>
            <person name="Gadbois L."/>
            <person name="Gearin G."/>
            <person name="Gearin C.R."/>
            <person name="Giannoukos G."/>
            <person name="Goode T."/>
            <person name="Graham J."/>
            <person name="Grandbois E."/>
            <person name="Grewal S."/>
            <person name="Gyaltsen K."/>
            <person name="Hafez N."/>
            <person name="Hagos B."/>
            <person name="Hall J."/>
            <person name="Henson C."/>
            <person name="Hollinger A."/>
            <person name="Honan T."/>
            <person name="Huard M.D."/>
            <person name="Hughes L."/>
            <person name="Hurhula B."/>
            <person name="Husby M.E."/>
            <person name="Kamat A."/>
            <person name="Kanga B."/>
            <person name="Kashin S."/>
            <person name="Khazanovich D."/>
            <person name="Kisner P."/>
            <person name="Lance K."/>
            <person name="Lara M."/>
            <person name="Lee W."/>
            <person name="Lennon N."/>
            <person name="Letendre F."/>
            <person name="LeVine R."/>
            <person name="Lipovsky A."/>
            <person name="Liu X."/>
            <person name="Liu J."/>
            <person name="Liu S."/>
            <person name="Lokyitsang T."/>
            <person name="Lokyitsang Y."/>
            <person name="Lubonja R."/>
            <person name="Lui A."/>
            <person name="MacDonald P."/>
            <person name="Magnisalis V."/>
            <person name="Maru K."/>
            <person name="Matthews C."/>
            <person name="McCusker W."/>
            <person name="McDonough S."/>
            <person name="Mehta T."/>
            <person name="Meldrim J."/>
            <person name="Meneus L."/>
            <person name="Mihai O."/>
            <person name="Mihalev A."/>
            <person name="Mihova T."/>
            <person name="Mittelman R."/>
            <person name="Mlenga V."/>
            <person name="Montmayeur A."/>
            <person name="Mulrain L."/>
            <person name="Navidi A."/>
            <person name="Naylor J."/>
            <person name="Negash T."/>
            <person name="Nguyen T."/>
            <person name="Nguyen N."/>
            <person name="Nicol R."/>
            <person name="Norbu C."/>
            <person name="Norbu N."/>
            <person name="Novod N."/>
            <person name="O'Neill B."/>
            <person name="Osman S."/>
            <person name="Markiewicz E."/>
            <person name="Oyono O.L."/>
            <person name="Patti C."/>
            <person name="Phunkhang P."/>
            <person name="Pierre F."/>
            <person name="Priest M."/>
            <person name="Raghuraman S."/>
            <person name="Rege F."/>
            <person name="Reyes R."/>
            <person name="Rise C."/>
            <person name="Rogov P."/>
            <person name="Ross K."/>
            <person name="Ryan E."/>
            <person name="Settipalli S."/>
            <person name="Shea T."/>
            <person name="Sherpa N."/>
            <person name="Shi L."/>
            <person name="Shih D."/>
            <person name="Sparrow T."/>
            <person name="Spaulding J."/>
            <person name="Stalker J."/>
            <person name="Stange-Thomann N."/>
            <person name="Stavropoulos S."/>
            <person name="Stone C."/>
            <person name="Strader C."/>
            <person name="Tesfaye S."/>
            <person name="Thomson T."/>
            <person name="Thoulutsang Y."/>
            <person name="Thoulutsang D."/>
            <person name="Topham K."/>
            <person name="Topping I."/>
            <person name="Tsamla T."/>
            <person name="Vassiliev H."/>
            <person name="Vo A."/>
            <person name="Wangchuk T."/>
            <person name="Wangdi T."/>
            <person name="Weiand M."/>
            <person name="Wilkinson J."/>
            <person name="Wilson A."/>
            <person name="Yadav S."/>
            <person name="Young G."/>
            <person name="Yu Q."/>
            <person name="Zembek L."/>
            <person name="Zhong D."/>
            <person name="Zimmer A."/>
            <person name="Zwirko Z."/>
            <person name="Jaffe D.B."/>
            <person name="Alvarez P."/>
            <person name="Brockman W."/>
            <person name="Butler J."/>
            <person name="Chin C."/>
            <person name="Gnerre S."/>
            <person name="Grabherr M."/>
            <person name="Kleber M."/>
            <person name="Mauceli E."/>
            <person name="MacCallum I."/>
        </authorList>
    </citation>
    <scope>NUCLEOTIDE SEQUENCE [LARGE SCALE GENOMIC DNA]</scope>
    <source>
        <strain evidence="5">Tucson 15010-1051.87</strain>
    </source>
</reference>
<dbReference type="AlphaFoldDB" id="B4M004"/>
<name>B4M004_DROVI</name>
<dbReference type="PANTHER" id="PTHR31849">
    <property type="entry name" value="CYSTEINE-RICH PDF MOTIF DOMAIN-CONTAINING PROTEIN 1"/>
    <property type="match status" value="1"/>
</dbReference>
<sequence>MTDDSLGNSFNVAAAADDDDDLNLDNEAAEIRRLQLPTSTEPLAQDDDERVANIEFKCSSCDMHEMVHFYGRAPPFALGVKFREDSYVLRDPFQAPPPRWQSKPEFYVSLGAKCAICGQVVCKDTSCSFYYTKTHCLPCARAELKTWPVEAQSRLRKQLAAKK</sequence>
<dbReference type="HOGENOM" id="CLU_138011_0_0_1"/>
<evidence type="ECO:0000259" key="3">
    <source>
        <dbReference type="Pfam" id="PF10170"/>
    </source>
</evidence>
<dbReference type="InterPro" id="IPR042426">
    <property type="entry name" value="CDPF1"/>
</dbReference>
<organism evidence="4 5">
    <name type="scientific">Drosophila virilis</name>
    <name type="common">Fruit fly</name>
    <dbReference type="NCBI Taxonomy" id="7244"/>
    <lineage>
        <taxon>Eukaryota</taxon>
        <taxon>Metazoa</taxon>
        <taxon>Ecdysozoa</taxon>
        <taxon>Arthropoda</taxon>
        <taxon>Hexapoda</taxon>
        <taxon>Insecta</taxon>
        <taxon>Pterygota</taxon>
        <taxon>Neoptera</taxon>
        <taxon>Endopterygota</taxon>
        <taxon>Diptera</taxon>
        <taxon>Brachycera</taxon>
        <taxon>Muscomorpha</taxon>
        <taxon>Ephydroidea</taxon>
        <taxon>Drosophilidae</taxon>
        <taxon>Drosophila</taxon>
    </lineage>
</organism>
<accession>B4M004</accession>
<dbReference type="PRINTS" id="PR01995">
    <property type="entry name" value="UPF0595"/>
</dbReference>
<dbReference type="InterPro" id="IPR018785">
    <property type="entry name" value="CDPF1_dom"/>
</dbReference>
<evidence type="ECO:0000313" key="4">
    <source>
        <dbReference type="EMBL" id="EDW67232.1"/>
    </source>
</evidence>
<keyword evidence="5" id="KW-1185">Reference proteome</keyword>
<dbReference type="PANTHER" id="PTHR31849:SF1">
    <property type="entry name" value="CYSTEINE-RICH DPF MOTIF DOMAIN-CONTAINING PROTEIN 1"/>
    <property type="match status" value="1"/>
</dbReference>
<dbReference type="KEGG" id="dvi:6630209"/>